<evidence type="ECO:0000256" key="1">
    <source>
        <dbReference type="ARBA" id="ARBA00022741"/>
    </source>
</evidence>
<dbReference type="GO" id="GO:0000055">
    <property type="term" value="P:ribosomal large subunit export from nucleus"/>
    <property type="evidence" value="ECO:0007669"/>
    <property type="project" value="TreeGrafter"/>
</dbReference>
<keyword evidence="1" id="KW-0547">Nucleotide-binding</keyword>
<dbReference type="AlphaFoldDB" id="A0A392NJN7"/>
<feature type="non-terminal residue" evidence="3">
    <location>
        <position position="155"/>
    </location>
</feature>
<dbReference type="GO" id="GO:0005634">
    <property type="term" value="C:nucleus"/>
    <property type="evidence" value="ECO:0007669"/>
    <property type="project" value="TreeGrafter"/>
</dbReference>
<dbReference type="Proteomes" id="UP000265520">
    <property type="component" value="Unassembled WGS sequence"/>
</dbReference>
<evidence type="ECO:0000313" key="3">
    <source>
        <dbReference type="EMBL" id="MCH99631.1"/>
    </source>
</evidence>
<sequence>VHSSNLASLDAKLIPEHLLYLCIDYRRKFLSSSKSASRYNFYKDSNAHEIEQMLKVLAPLRQQIFSLLNEWEEQTDLQKFLDVIDMLLTLPSDIPLAKFLLHKAQVMQENNSKFSFSNQLKSVFDLMSSWQKMELGSWPTLLDEVMDQYENNAKK</sequence>
<comment type="caution">
    <text evidence="3">The sequence shown here is derived from an EMBL/GenBank/DDBJ whole genome shotgun (WGS) entry which is preliminary data.</text>
</comment>
<reference evidence="3 4" key="1">
    <citation type="journal article" date="2018" name="Front. Plant Sci.">
        <title>Red Clover (Trifolium pratense) and Zigzag Clover (T. medium) - A Picture of Genomic Similarities and Differences.</title>
        <authorList>
            <person name="Dluhosova J."/>
            <person name="Istvanek J."/>
            <person name="Nedelnik J."/>
            <person name="Repkova J."/>
        </authorList>
    </citation>
    <scope>NUCLEOTIDE SEQUENCE [LARGE SCALE GENOMIC DNA]</scope>
    <source>
        <strain evidence="4">cv. 10/8</strain>
        <tissue evidence="3">Leaf</tissue>
    </source>
</reference>
<dbReference type="PANTHER" id="PTHR48103">
    <property type="entry name" value="MIDASIN-RELATED"/>
    <property type="match status" value="1"/>
</dbReference>
<evidence type="ECO:0000256" key="2">
    <source>
        <dbReference type="ARBA" id="ARBA00022840"/>
    </source>
</evidence>
<feature type="non-terminal residue" evidence="3">
    <location>
        <position position="1"/>
    </location>
</feature>
<proteinExistence type="predicted"/>
<dbReference type="GO" id="GO:0030687">
    <property type="term" value="C:preribosome, large subunit precursor"/>
    <property type="evidence" value="ECO:0007669"/>
    <property type="project" value="TreeGrafter"/>
</dbReference>
<keyword evidence="4" id="KW-1185">Reference proteome</keyword>
<name>A0A392NJN7_9FABA</name>
<accession>A0A392NJN7</accession>
<organism evidence="3 4">
    <name type="scientific">Trifolium medium</name>
    <dbReference type="NCBI Taxonomy" id="97028"/>
    <lineage>
        <taxon>Eukaryota</taxon>
        <taxon>Viridiplantae</taxon>
        <taxon>Streptophyta</taxon>
        <taxon>Embryophyta</taxon>
        <taxon>Tracheophyta</taxon>
        <taxon>Spermatophyta</taxon>
        <taxon>Magnoliopsida</taxon>
        <taxon>eudicotyledons</taxon>
        <taxon>Gunneridae</taxon>
        <taxon>Pentapetalae</taxon>
        <taxon>rosids</taxon>
        <taxon>fabids</taxon>
        <taxon>Fabales</taxon>
        <taxon>Fabaceae</taxon>
        <taxon>Papilionoideae</taxon>
        <taxon>50 kb inversion clade</taxon>
        <taxon>NPAAA clade</taxon>
        <taxon>Hologalegina</taxon>
        <taxon>IRL clade</taxon>
        <taxon>Trifolieae</taxon>
        <taxon>Trifolium</taxon>
    </lineage>
</organism>
<dbReference type="PANTHER" id="PTHR48103:SF2">
    <property type="entry name" value="MIDASIN"/>
    <property type="match status" value="1"/>
</dbReference>
<dbReference type="GO" id="GO:0000027">
    <property type="term" value="P:ribosomal large subunit assembly"/>
    <property type="evidence" value="ECO:0007669"/>
    <property type="project" value="TreeGrafter"/>
</dbReference>
<dbReference type="EMBL" id="LXQA010040844">
    <property type="protein sequence ID" value="MCH99631.1"/>
    <property type="molecule type" value="Genomic_DNA"/>
</dbReference>
<evidence type="ECO:0000313" key="4">
    <source>
        <dbReference type="Proteomes" id="UP000265520"/>
    </source>
</evidence>
<keyword evidence="2" id="KW-0067">ATP-binding</keyword>
<protein>
    <submittedName>
        <fullName evidence="3">Midasin</fullName>
    </submittedName>
</protein>
<dbReference type="GO" id="GO:0005524">
    <property type="term" value="F:ATP binding"/>
    <property type="evidence" value="ECO:0007669"/>
    <property type="project" value="UniProtKB-KW"/>
</dbReference>